<keyword evidence="2" id="KW-0812">Transmembrane</keyword>
<dbReference type="Gene3D" id="1.20.1740.10">
    <property type="entry name" value="Amino acid/polyamine transporter I"/>
    <property type="match status" value="1"/>
</dbReference>
<feature type="transmembrane region" description="Helical" evidence="2">
    <location>
        <begin position="93"/>
        <end position="112"/>
    </location>
</feature>
<accession>A0ABP1C0Y6</accession>
<sequence>MMKESVWLLEESFQSFPNYKRVLFATLQRARDRVLARANVQEEMEIKAWSGNTMKQTLNWWDLMWFGVGSVIGAGIFIITVQEFKGTAGPVIIISYCTCRILCHALCLLLQIHC</sequence>
<gene>
    <name evidence="3" type="ORF">CSSPJE1EN2_LOCUS23404</name>
</gene>
<evidence type="ECO:0000256" key="1">
    <source>
        <dbReference type="ARBA" id="ARBA00008572"/>
    </source>
</evidence>
<comment type="similarity">
    <text evidence="1">Belongs to the amino acid-polyamine-organocation (APC) superfamily. Cationic amino acid transporter (CAT) (TC 2.A.3.3) family.</text>
</comment>
<protein>
    <submittedName>
        <fullName evidence="3">Uncharacterized protein</fullName>
    </submittedName>
</protein>
<dbReference type="PANTHER" id="PTHR43243:SF1">
    <property type="entry name" value="CATIONIC AMINO ACID TRANSPORTER 1"/>
    <property type="match status" value="1"/>
</dbReference>
<dbReference type="Proteomes" id="UP001497522">
    <property type="component" value="Chromosome 8"/>
</dbReference>
<keyword evidence="4" id="KW-1185">Reference proteome</keyword>
<keyword evidence="2" id="KW-0472">Membrane</keyword>
<keyword evidence="2" id="KW-1133">Transmembrane helix</keyword>
<feature type="transmembrane region" description="Helical" evidence="2">
    <location>
        <begin position="63"/>
        <end position="81"/>
    </location>
</feature>
<evidence type="ECO:0000313" key="4">
    <source>
        <dbReference type="Proteomes" id="UP001497522"/>
    </source>
</evidence>
<organism evidence="3 4">
    <name type="scientific">Sphagnum jensenii</name>
    <dbReference type="NCBI Taxonomy" id="128206"/>
    <lineage>
        <taxon>Eukaryota</taxon>
        <taxon>Viridiplantae</taxon>
        <taxon>Streptophyta</taxon>
        <taxon>Embryophyta</taxon>
        <taxon>Bryophyta</taxon>
        <taxon>Sphagnophytina</taxon>
        <taxon>Sphagnopsida</taxon>
        <taxon>Sphagnales</taxon>
        <taxon>Sphagnaceae</taxon>
        <taxon>Sphagnum</taxon>
    </lineage>
</organism>
<dbReference type="EMBL" id="OZ023709">
    <property type="protein sequence ID" value="CAK9882048.1"/>
    <property type="molecule type" value="Genomic_DNA"/>
</dbReference>
<dbReference type="PANTHER" id="PTHR43243">
    <property type="entry name" value="INNER MEMBRANE TRANSPORTER YGJI-RELATED"/>
    <property type="match status" value="1"/>
</dbReference>
<reference evidence="3" key="1">
    <citation type="submission" date="2024-03" db="EMBL/GenBank/DDBJ databases">
        <authorList>
            <consortium name="ELIXIR-Norway"/>
            <consortium name="Elixir Norway"/>
        </authorList>
    </citation>
    <scope>NUCLEOTIDE SEQUENCE</scope>
</reference>
<evidence type="ECO:0000313" key="3">
    <source>
        <dbReference type="EMBL" id="CAK9882048.1"/>
    </source>
</evidence>
<evidence type="ECO:0000256" key="2">
    <source>
        <dbReference type="SAM" id="Phobius"/>
    </source>
</evidence>
<name>A0ABP1C0Y6_9BRYO</name>
<proteinExistence type="inferred from homology"/>